<evidence type="ECO:0000313" key="5">
    <source>
        <dbReference type="Proteomes" id="UP000279236"/>
    </source>
</evidence>
<dbReference type="InterPro" id="IPR052030">
    <property type="entry name" value="Peptidase_M20/M20A_hydrolases"/>
</dbReference>
<dbReference type="GO" id="GO:0016805">
    <property type="term" value="F:dipeptidase activity"/>
    <property type="evidence" value="ECO:0007669"/>
    <property type="project" value="InterPro"/>
</dbReference>
<keyword evidence="5" id="KW-1185">Reference proteome</keyword>
<dbReference type="SUPFAM" id="SSF53187">
    <property type="entry name" value="Zn-dependent exopeptidases"/>
    <property type="match status" value="1"/>
</dbReference>
<comment type="caution">
    <text evidence="4">The sequence shown here is derived from an EMBL/GenBank/DDBJ whole genome shotgun (WGS) entry which is preliminary data.</text>
</comment>
<dbReference type="SUPFAM" id="SSF55031">
    <property type="entry name" value="Bacterial exopeptidase dimerisation domain"/>
    <property type="match status" value="1"/>
</dbReference>
<dbReference type="FunFam" id="3.30.70.360:FF:000004">
    <property type="entry name" value="Peptidase M20 domain-containing protein 2"/>
    <property type="match status" value="1"/>
</dbReference>
<dbReference type="Pfam" id="PF01546">
    <property type="entry name" value="Peptidase_M20"/>
    <property type="match status" value="1"/>
</dbReference>
<dbReference type="GeneID" id="39587539"/>
<dbReference type="Pfam" id="PF07687">
    <property type="entry name" value="M20_dimer"/>
    <property type="match status" value="1"/>
</dbReference>
<protein>
    <recommendedName>
        <fullName evidence="2">Peptidase M20 domain-containing protein 2</fullName>
    </recommendedName>
</protein>
<dbReference type="RefSeq" id="XP_028473070.1">
    <property type="nucleotide sequence ID" value="XM_028618703.1"/>
</dbReference>
<dbReference type="NCBIfam" id="TIGR01891">
    <property type="entry name" value="amidohydrolases"/>
    <property type="match status" value="1"/>
</dbReference>
<comment type="similarity">
    <text evidence="1 2">Belongs to the peptidase M20A family.</text>
</comment>
<dbReference type="Gene3D" id="3.40.630.10">
    <property type="entry name" value="Zn peptidases"/>
    <property type="match status" value="1"/>
</dbReference>
<gene>
    <name evidence="4" type="ORF">EHS24_002996</name>
</gene>
<evidence type="ECO:0000259" key="3">
    <source>
        <dbReference type="Pfam" id="PF07687"/>
    </source>
</evidence>
<dbReference type="InterPro" id="IPR017144">
    <property type="entry name" value="Xaa-Arg_dipeptidase"/>
</dbReference>
<dbReference type="InterPro" id="IPR036264">
    <property type="entry name" value="Bact_exopeptidase_dim_dom"/>
</dbReference>
<dbReference type="InterPro" id="IPR011650">
    <property type="entry name" value="Peptidase_M20_dimer"/>
</dbReference>
<evidence type="ECO:0000256" key="2">
    <source>
        <dbReference type="PIRNR" id="PIRNR037226"/>
    </source>
</evidence>
<dbReference type="InterPro" id="IPR017439">
    <property type="entry name" value="Amidohydrolase"/>
</dbReference>
<dbReference type="EMBL" id="RSCE01000014">
    <property type="protein sequence ID" value="RSH77923.1"/>
    <property type="molecule type" value="Genomic_DNA"/>
</dbReference>
<dbReference type="CDD" id="cd05672">
    <property type="entry name" value="M20_ACY1L2-like"/>
    <property type="match status" value="1"/>
</dbReference>
<dbReference type="Proteomes" id="UP000279236">
    <property type="component" value="Unassembled WGS sequence"/>
</dbReference>
<evidence type="ECO:0000256" key="1">
    <source>
        <dbReference type="ARBA" id="ARBA00006247"/>
    </source>
</evidence>
<accession>A0A427XGP0</accession>
<proteinExistence type="inferred from homology"/>
<dbReference type="InterPro" id="IPR002933">
    <property type="entry name" value="Peptidase_M20"/>
</dbReference>
<name>A0A427XGP0_9TREE</name>
<evidence type="ECO:0000313" key="4">
    <source>
        <dbReference type="EMBL" id="RSH77923.1"/>
    </source>
</evidence>
<dbReference type="PANTHER" id="PTHR30575:SF0">
    <property type="entry name" value="XAA-ARG DIPEPTIDASE"/>
    <property type="match status" value="1"/>
</dbReference>
<dbReference type="Gene3D" id="3.30.70.360">
    <property type="match status" value="1"/>
</dbReference>
<feature type="domain" description="Peptidase M20 dimerisation" evidence="3">
    <location>
        <begin position="212"/>
        <end position="307"/>
    </location>
</feature>
<dbReference type="AlphaFoldDB" id="A0A427XGP0"/>
<dbReference type="OrthoDB" id="6119954at2759"/>
<reference evidence="4 5" key="1">
    <citation type="submission" date="2018-11" db="EMBL/GenBank/DDBJ databases">
        <title>Genome sequence of Apiotrichum porosum DSM 27194.</title>
        <authorList>
            <person name="Aliyu H."/>
            <person name="Gorte O."/>
            <person name="Ochsenreither K."/>
        </authorList>
    </citation>
    <scope>NUCLEOTIDE SEQUENCE [LARGE SCALE GENOMIC DNA]</scope>
    <source>
        <strain evidence="4 5">DSM 27194</strain>
    </source>
</reference>
<sequence>MARDPLPADVRLLIRNNMASAHPQVPTIDGLDSKTQNDVFTAIDAINNDMRDLSLAIHENPELGFKEVKAHANLVKALSKLGFTITNPTSLETAFVATWSNGSGGRTFGFNAEYDALPGIGHACGHNLIAIVAVASAVGCKAAMEKQGISGTIKVIGSPAEEGGGGKIILFNEGVYDGLDACAMAHPGGGMPADGYDGQAPAEGKPASLARAGFIVDFVGKPAHAGAAPWMGVNAVDAAVLGYNGVSMLRQQLEPTVRVHGVIRGPNDWVNNIIPASSHVEYDVRAPDVKQAMAVRNKAIACFESAAHATGCSHTTQSKDKDIYAELRNSIRMAGVYADIMEEVFDQHIQRDGMTTASTDFGNITISACPAVHPMYLIETDGVNHTPEFTAGAATMDSHERSIKVAKGLALLGFKVLTDDVFAKKIKDEFEEQKKRLGA</sequence>
<dbReference type="PIRSF" id="PIRSF037226">
    <property type="entry name" value="Amidohydrolase_ACY1L2_prd"/>
    <property type="match status" value="1"/>
</dbReference>
<organism evidence="4 5">
    <name type="scientific">Apiotrichum porosum</name>
    <dbReference type="NCBI Taxonomy" id="105984"/>
    <lineage>
        <taxon>Eukaryota</taxon>
        <taxon>Fungi</taxon>
        <taxon>Dikarya</taxon>
        <taxon>Basidiomycota</taxon>
        <taxon>Agaricomycotina</taxon>
        <taxon>Tremellomycetes</taxon>
        <taxon>Trichosporonales</taxon>
        <taxon>Trichosporonaceae</taxon>
        <taxon>Apiotrichum</taxon>
    </lineage>
</organism>
<dbReference type="PANTHER" id="PTHR30575">
    <property type="entry name" value="PEPTIDASE M20"/>
    <property type="match status" value="1"/>
</dbReference>